<evidence type="ECO:0000313" key="13">
    <source>
        <dbReference type="Proteomes" id="UP000198625"/>
    </source>
</evidence>
<evidence type="ECO:0000256" key="7">
    <source>
        <dbReference type="ARBA" id="ARBA00022840"/>
    </source>
</evidence>
<feature type="transmembrane region" description="Helical" evidence="9">
    <location>
        <begin position="88"/>
        <end position="105"/>
    </location>
</feature>
<name>A0A1H3R7F3_9FIRM</name>
<dbReference type="EC" id="2.7.13.3" evidence="2"/>
<dbReference type="GO" id="GO:0046983">
    <property type="term" value="F:protein dimerization activity"/>
    <property type="evidence" value="ECO:0007669"/>
    <property type="project" value="InterPro"/>
</dbReference>
<protein>
    <recommendedName>
        <fullName evidence="2">histidine kinase</fullName>
        <ecNumber evidence="2">2.7.13.3</ecNumber>
    </recommendedName>
</protein>
<dbReference type="Pfam" id="PF02518">
    <property type="entry name" value="HATPase_c"/>
    <property type="match status" value="1"/>
</dbReference>
<dbReference type="PANTHER" id="PTHR24421">
    <property type="entry name" value="NITRATE/NITRITE SENSOR PROTEIN NARX-RELATED"/>
    <property type="match status" value="1"/>
</dbReference>
<evidence type="ECO:0000256" key="4">
    <source>
        <dbReference type="ARBA" id="ARBA00022679"/>
    </source>
</evidence>
<dbReference type="SUPFAM" id="SSF55874">
    <property type="entry name" value="ATPase domain of HSP90 chaperone/DNA topoisomerase II/histidine kinase"/>
    <property type="match status" value="1"/>
</dbReference>
<dbReference type="OrthoDB" id="9781904at2"/>
<keyword evidence="9" id="KW-0472">Membrane</keyword>
<evidence type="ECO:0000313" key="12">
    <source>
        <dbReference type="EMBL" id="SDZ21181.1"/>
    </source>
</evidence>
<dbReference type="CDD" id="cd16917">
    <property type="entry name" value="HATPase_UhpB-NarQ-NarX-like"/>
    <property type="match status" value="1"/>
</dbReference>
<dbReference type="InterPro" id="IPR050482">
    <property type="entry name" value="Sensor_HK_TwoCompSys"/>
</dbReference>
<evidence type="ECO:0000256" key="3">
    <source>
        <dbReference type="ARBA" id="ARBA00022553"/>
    </source>
</evidence>
<organism evidence="12 13">
    <name type="scientific">Proteiniborus ethanoligenes</name>
    <dbReference type="NCBI Taxonomy" id="415015"/>
    <lineage>
        <taxon>Bacteria</taxon>
        <taxon>Bacillati</taxon>
        <taxon>Bacillota</taxon>
        <taxon>Clostridia</taxon>
        <taxon>Eubacteriales</taxon>
        <taxon>Proteiniborus</taxon>
    </lineage>
</organism>
<feature type="domain" description="Histidine kinase/HSP90-like ATPase" evidence="10">
    <location>
        <begin position="279"/>
        <end position="356"/>
    </location>
</feature>
<dbReference type="GO" id="GO:0005524">
    <property type="term" value="F:ATP binding"/>
    <property type="evidence" value="ECO:0007669"/>
    <property type="project" value="UniProtKB-KW"/>
</dbReference>
<dbReference type="RefSeq" id="WP_091731193.1">
    <property type="nucleotide sequence ID" value="NZ_FNQE01000025.1"/>
</dbReference>
<keyword evidence="4" id="KW-0808">Transferase</keyword>
<keyword evidence="7" id="KW-0067">ATP-binding</keyword>
<evidence type="ECO:0000256" key="6">
    <source>
        <dbReference type="ARBA" id="ARBA00022777"/>
    </source>
</evidence>
<evidence type="ECO:0000259" key="11">
    <source>
        <dbReference type="Pfam" id="PF07730"/>
    </source>
</evidence>
<keyword evidence="5" id="KW-0547">Nucleotide-binding</keyword>
<reference evidence="12 13" key="1">
    <citation type="submission" date="2016-10" db="EMBL/GenBank/DDBJ databases">
        <authorList>
            <person name="de Groot N.N."/>
        </authorList>
    </citation>
    <scope>NUCLEOTIDE SEQUENCE [LARGE SCALE GENOMIC DNA]</scope>
    <source>
        <strain evidence="12 13">DSM 21650</strain>
    </source>
</reference>
<feature type="domain" description="Signal transduction histidine kinase subgroup 3 dimerisation and phosphoacceptor" evidence="11">
    <location>
        <begin position="171"/>
        <end position="237"/>
    </location>
</feature>
<gene>
    <name evidence="12" type="ORF">SAMN05660462_02230</name>
</gene>
<feature type="transmembrane region" description="Helical" evidence="9">
    <location>
        <begin position="21"/>
        <end position="40"/>
    </location>
</feature>
<evidence type="ECO:0000256" key="5">
    <source>
        <dbReference type="ARBA" id="ARBA00022741"/>
    </source>
</evidence>
<accession>A0A1H3R7F3</accession>
<dbReference type="Proteomes" id="UP000198625">
    <property type="component" value="Unassembled WGS sequence"/>
</dbReference>
<dbReference type="GO" id="GO:0000155">
    <property type="term" value="F:phosphorelay sensor kinase activity"/>
    <property type="evidence" value="ECO:0007669"/>
    <property type="project" value="InterPro"/>
</dbReference>
<dbReference type="Gene3D" id="1.20.5.1930">
    <property type="match status" value="1"/>
</dbReference>
<evidence type="ECO:0000256" key="9">
    <source>
        <dbReference type="SAM" id="Phobius"/>
    </source>
</evidence>
<dbReference type="GO" id="GO:0016020">
    <property type="term" value="C:membrane"/>
    <property type="evidence" value="ECO:0007669"/>
    <property type="project" value="InterPro"/>
</dbReference>
<proteinExistence type="predicted"/>
<keyword evidence="13" id="KW-1185">Reference proteome</keyword>
<dbReference type="InterPro" id="IPR011712">
    <property type="entry name" value="Sig_transdc_His_kin_sub3_dim/P"/>
</dbReference>
<evidence type="ECO:0000259" key="10">
    <source>
        <dbReference type="Pfam" id="PF02518"/>
    </source>
</evidence>
<dbReference type="STRING" id="415015.SAMN05660462_02230"/>
<dbReference type="PANTHER" id="PTHR24421:SF10">
    <property type="entry name" value="NITRATE_NITRITE SENSOR PROTEIN NARQ"/>
    <property type="match status" value="1"/>
</dbReference>
<dbReference type="InterPro" id="IPR003594">
    <property type="entry name" value="HATPase_dom"/>
</dbReference>
<dbReference type="Pfam" id="PF07730">
    <property type="entry name" value="HisKA_3"/>
    <property type="match status" value="1"/>
</dbReference>
<dbReference type="InterPro" id="IPR036890">
    <property type="entry name" value="HATPase_C_sf"/>
</dbReference>
<evidence type="ECO:0000256" key="8">
    <source>
        <dbReference type="ARBA" id="ARBA00023012"/>
    </source>
</evidence>
<evidence type="ECO:0000256" key="1">
    <source>
        <dbReference type="ARBA" id="ARBA00000085"/>
    </source>
</evidence>
<dbReference type="AlphaFoldDB" id="A0A1H3R7F3"/>
<evidence type="ECO:0000256" key="2">
    <source>
        <dbReference type="ARBA" id="ARBA00012438"/>
    </source>
</evidence>
<sequence>MHYIFKLLILIYTIFKMSISYEISPTEIIILLVVISFDIYREKYNKHEALDIIIALIEATLIAVGARYNSLFIILLAIGAYDFIRVRIYFLIIPILLFGFFTLGLNQFGDFSLLIVLSCFFSFVTTSLKEKETNYKESYDRERQYRYDLEQSRIKLINMSKEIVYITEVKERNRIAREIHDTVGHKIAGVLLQLQASFKLRTKDNEKSDKLLKDSIENLSDTLIVLRNTVHNIKPKDKVGIEYIKEIIHNFSFCTVDFSYKGDFNNISPNNLEVISLSIKEALTNASKHSQADKIIISIDVYEKFIRLFIKDNGTGCENIKEGLGISGMRERLTNIGGSISIDSRDGFMIVAIIPIENIQGGVRIEGTYSR</sequence>
<comment type="catalytic activity">
    <reaction evidence="1">
        <text>ATP + protein L-histidine = ADP + protein N-phospho-L-histidine.</text>
        <dbReference type="EC" id="2.7.13.3"/>
    </reaction>
</comment>
<feature type="transmembrane region" description="Helical" evidence="9">
    <location>
        <begin position="52"/>
        <end position="81"/>
    </location>
</feature>
<keyword evidence="9" id="KW-1133">Transmembrane helix</keyword>
<keyword evidence="6 12" id="KW-0418">Kinase</keyword>
<keyword evidence="8" id="KW-0902">Two-component regulatory system</keyword>
<keyword evidence="3" id="KW-0597">Phosphoprotein</keyword>
<dbReference type="EMBL" id="FNQE01000025">
    <property type="protein sequence ID" value="SDZ21181.1"/>
    <property type="molecule type" value="Genomic_DNA"/>
</dbReference>
<keyword evidence="9" id="KW-0812">Transmembrane</keyword>
<dbReference type="Gene3D" id="3.30.565.10">
    <property type="entry name" value="Histidine kinase-like ATPase, C-terminal domain"/>
    <property type="match status" value="1"/>
</dbReference>